<proteinExistence type="predicted"/>
<sequence>MPVSLIEGVASIVIVLLES</sequence>
<dbReference type="EMBL" id="GBRH01231873">
    <property type="protein sequence ID" value="JAD66022.1"/>
    <property type="molecule type" value="Transcribed_RNA"/>
</dbReference>
<reference evidence="1" key="2">
    <citation type="journal article" date="2015" name="Data Brief">
        <title>Shoot transcriptome of the giant reed, Arundo donax.</title>
        <authorList>
            <person name="Barrero R.A."/>
            <person name="Guerrero F.D."/>
            <person name="Moolhuijzen P."/>
            <person name="Goolsby J.A."/>
            <person name="Tidwell J."/>
            <person name="Bellgard S.E."/>
            <person name="Bellgard M.I."/>
        </authorList>
    </citation>
    <scope>NUCLEOTIDE SEQUENCE</scope>
    <source>
        <tissue evidence="1">Shoot tissue taken approximately 20 cm above the soil surface</tissue>
    </source>
</reference>
<organism evidence="1">
    <name type="scientific">Arundo donax</name>
    <name type="common">Giant reed</name>
    <name type="synonym">Donax arundinaceus</name>
    <dbReference type="NCBI Taxonomy" id="35708"/>
    <lineage>
        <taxon>Eukaryota</taxon>
        <taxon>Viridiplantae</taxon>
        <taxon>Streptophyta</taxon>
        <taxon>Embryophyta</taxon>
        <taxon>Tracheophyta</taxon>
        <taxon>Spermatophyta</taxon>
        <taxon>Magnoliopsida</taxon>
        <taxon>Liliopsida</taxon>
        <taxon>Poales</taxon>
        <taxon>Poaceae</taxon>
        <taxon>PACMAD clade</taxon>
        <taxon>Arundinoideae</taxon>
        <taxon>Arundineae</taxon>
        <taxon>Arundo</taxon>
    </lineage>
</organism>
<protein>
    <submittedName>
        <fullName evidence="1">Uncharacterized protein</fullName>
    </submittedName>
</protein>
<accession>A0A0A9C3B6</accession>
<dbReference type="AlphaFoldDB" id="A0A0A9C3B6"/>
<evidence type="ECO:0000313" key="1">
    <source>
        <dbReference type="EMBL" id="JAD66022.1"/>
    </source>
</evidence>
<name>A0A0A9C3B6_ARUDO</name>
<reference evidence="1" key="1">
    <citation type="submission" date="2014-09" db="EMBL/GenBank/DDBJ databases">
        <authorList>
            <person name="Magalhaes I.L.F."/>
            <person name="Oliveira U."/>
            <person name="Santos F.R."/>
            <person name="Vidigal T.H.D.A."/>
            <person name="Brescovit A.D."/>
            <person name="Santos A.J."/>
        </authorList>
    </citation>
    <scope>NUCLEOTIDE SEQUENCE</scope>
    <source>
        <tissue evidence="1">Shoot tissue taken approximately 20 cm above the soil surface</tissue>
    </source>
</reference>